<name>A0A9E7FI75_9LILI</name>
<organism evidence="6 7">
    <name type="scientific">Musa troglodytarum</name>
    <name type="common">fe'i banana</name>
    <dbReference type="NCBI Taxonomy" id="320322"/>
    <lineage>
        <taxon>Eukaryota</taxon>
        <taxon>Viridiplantae</taxon>
        <taxon>Streptophyta</taxon>
        <taxon>Embryophyta</taxon>
        <taxon>Tracheophyta</taxon>
        <taxon>Spermatophyta</taxon>
        <taxon>Magnoliopsida</taxon>
        <taxon>Liliopsida</taxon>
        <taxon>Zingiberales</taxon>
        <taxon>Musaceae</taxon>
        <taxon>Musa</taxon>
    </lineage>
</organism>
<dbReference type="PANTHER" id="PTHR43539">
    <property type="entry name" value="FLAVIN-BINDING MONOOXYGENASE-LIKE PROTEIN (AFU_ORTHOLOGUE AFUA_4G09220)"/>
    <property type="match status" value="1"/>
</dbReference>
<sequence>MTEGEPAASIPTNRWDSEPSKREEAKGFIPGKQYQSPFLQLKLHGPPMTSNLKQVWFPGPLIVGAGPSGIATAACLKERGVPYLILEKETCFAPSWKLRTYERLKLHLPKQYCELPLMAFPPEFPTYPTKQQFISYLDAYVERFAIKPLFGMAVRVAEYDPSVRFWRVEAGDLEFICRWLIVATGENAEVVWPEIRGISRFRGQLLHTSCYMKGDDHRGEKVLVVGSGNSGMEVALDLCDNDAKVSMVVRDKATLLVLLNSFKFRLWQLHILPRELLGISTFGLSMALLKWLPVKAVDALLLFGTRLLLGDTEKYGIKRPAIGPLELKSAAGKTPVLDIGTFAKIKSGQIKVVPDINQFTSRGAEFADGEHEEFDSIILATGYKSNVTSWLKCHILTAASPWTSPSNAKKQIGTFFMQTYESHVKGFGLADTFACGKEEEFFGEKDGFPRTSFPNSWRGKNGLYAAGFTRRGLLGASMDACKIAEDIANLWSRRYQA</sequence>
<comment type="similarity">
    <text evidence="1">Belongs to the FMO family.</text>
</comment>
<evidence type="ECO:0000256" key="4">
    <source>
        <dbReference type="ARBA" id="ARBA00047707"/>
    </source>
</evidence>
<evidence type="ECO:0000256" key="3">
    <source>
        <dbReference type="ARBA" id="ARBA00039148"/>
    </source>
</evidence>
<evidence type="ECO:0000256" key="5">
    <source>
        <dbReference type="SAM" id="MobiDB-lite"/>
    </source>
</evidence>
<evidence type="ECO:0000256" key="1">
    <source>
        <dbReference type="ARBA" id="ARBA00009183"/>
    </source>
</evidence>
<evidence type="ECO:0000313" key="7">
    <source>
        <dbReference type="Proteomes" id="UP001055439"/>
    </source>
</evidence>
<feature type="region of interest" description="Disordered" evidence="5">
    <location>
        <begin position="1"/>
        <end position="27"/>
    </location>
</feature>
<evidence type="ECO:0000256" key="2">
    <source>
        <dbReference type="ARBA" id="ARBA00023002"/>
    </source>
</evidence>
<dbReference type="OrthoDB" id="66881at2759"/>
<dbReference type="Pfam" id="PF13738">
    <property type="entry name" value="Pyr_redox_3"/>
    <property type="match status" value="1"/>
</dbReference>
<dbReference type="EC" id="1.14.13.168" evidence="3"/>
<dbReference type="AlphaFoldDB" id="A0A9E7FI75"/>
<proteinExistence type="inferred from homology"/>
<keyword evidence="2" id="KW-0560">Oxidoreductase</keyword>
<dbReference type="GO" id="GO:0103075">
    <property type="term" value="F:indole-3-pyruvate monooxygenase activity"/>
    <property type="evidence" value="ECO:0007669"/>
    <property type="project" value="UniProtKB-EC"/>
</dbReference>
<dbReference type="InterPro" id="IPR050982">
    <property type="entry name" value="Auxin_biosynth/cation_transpt"/>
</dbReference>
<dbReference type="PANTHER" id="PTHR43539:SF56">
    <property type="entry name" value="EXPRESSED PROTEIN"/>
    <property type="match status" value="1"/>
</dbReference>
<dbReference type="SUPFAM" id="SSF51905">
    <property type="entry name" value="FAD/NAD(P)-binding domain"/>
    <property type="match status" value="2"/>
</dbReference>
<reference evidence="6" key="1">
    <citation type="submission" date="2022-05" db="EMBL/GenBank/DDBJ databases">
        <title>The Musa troglodytarum L. genome provides insights into the mechanism of non-climacteric behaviour and enrichment of carotenoids.</title>
        <authorList>
            <person name="Wang J."/>
        </authorList>
    </citation>
    <scope>NUCLEOTIDE SEQUENCE</scope>
    <source>
        <tissue evidence="6">Leaf</tissue>
    </source>
</reference>
<comment type="catalytic activity">
    <reaction evidence="4">
        <text>indole-3-pyruvate + NADPH + O2 + H(+) = (indol-3-yl)acetate + CO2 + NADP(+) + H2O</text>
        <dbReference type="Rhea" id="RHEA:34331"/>
        <dbReference type="ChEBI" id="CHEBI:15377"/>
        <dbReference type="ChEBI" id="CHEBI:15378"/>
        <dbReference type="ChEBI" id="CHEBI:15379"/>
        <dbReference type="ChEBI" id="CHEBI:16526"/>
        <dbReference type="ChEBI" id="CHEBI:17640"/>
        <dbReference type="ChEBI" id="CHEBI:30854"/>
        <dbReference type="ChEBI" id="CHEBI:57783"/>
        <dbReference type="ChEBI" id="CHEBI:58349"/>
        <dbReference type="EC" id="1.14.13.168"/>
    </reaction>
</comment>
<dbReference type="Gene3D" id="3.50.50.60">
    <property type="entry name" value="FAD/NAD(P)-binding domain"/>
    <property type="match status" value="2"/>
</dbReference>
<accession>A0A9E7FI75</accession>
<dbReference type="EMBL" id="CP097506">
    <property type="protein sequence ID" value="URD97090.1"/>
    <property type="molecule type" value="Genomic_DNA"/>
</dbReference>
<dbReference type="GO" id="GO:0050660">
    <property type="term" value="F:flavin adenine dinucleotide binding"/>
    <property type="evidence" value="ECO:0007669"/>
    <property type="project" value="TreeGrafter"/>
</dbReference>
<keyword evidence="6" id="KW-0503">Monooxygenase</keyword>
<gene>
    <name evidence="6" type="ORF">MUK42_32046</name>
</gene>
<dbReference type="Proteomes" id="UP001055439">
    <property type="component" value="Chromosome 4"/>
</dbReference>
<feature type="compositionally biased region" description="Basic and acidic residues" evidence="5">
    <location>
        <begin position="15"/>
        <end position="26"/>
    </location>
</feature>
<evidence type="ECO:0000313" key="6">
    <source>
        <dbReference type="EMBL" id="URD97090.1"/>
    </source>
</evidence>
<protein>
    <recommendedName>
        <fullName evidence="3">indole-3-pyruvate monooxygenase</fullName>
        <ecNumber evidence="3">1.14.13.168</ecNumber>
    </recommendedName>
</protein>
<dbReference type="PRINTS" id="PR00368">
    <property type="entry name" value="FADPNR"/>
</dbReference>
<dbReference type="InterPro" id="IPR036188">
    <property type="entry name" value="FAD/NAD-bd_sf"/>
</dbReference>
<dbReference type="PRINTS" id="PR00469">
    <property type="entry name" value="PNDRDTASEII"/>
</dbReference>
<keyword evidence="7" id="KW-1185">Reference proteome</keyword>